<organism evidence="3 4">
    <name type="scientific">Clostridium disporicum</name>
    <dbReference type="NCBI Taxonomy" id="84024"/>
    <lineage>
        <taxon>Bacteria</taxon>
        <taxon>Bacillati</taxon>
        <taxon>Bacillota</taxon>
        <taxon>Clostridia</taxon>
        <taxon>Eubacteriales</taxon>
        <taxon>Clostridiaceae</taxon>
        <taxon>Clostridium</taxon>
    </lineage>
</organism>
<evidence type="ECO:0000313" key="4">
    <source>
        <dbReference type="Proteomes" id="UP000095594"/>
    </source>
</evidence>
<dbReference type="Pfam" id="PF09565">
    <property type="entry name" value="RE_NgoFVII"/>
    <property type="match status" value="1"/>
</dbReference>
<dbReference type="OrthoDB" id="7107971at2"/>
<proteinExistence type="predicted"/>
<gene>
    <name evidence="3" type="ORF">ERS852471_00883</name>
</gene>
<dbReference type="Pfam" id="PF20731">
    <property type="entry name" value="RE_NgoFVII_C"/>
    <property type="match status" value="1"/>
</dbReference>
<evidence type="ECO:0000313" key="3">
    <source>
        <dbReference type="EMBL" id="CUO06376.1"/>
    </source>
</evidence>
<dbReference type="RefSeq" id="WP_055264330.1">
    <property type="nucleotide sequence ID" value="NZ_CABIXQ010000005.1"/>
</dbReference>
<evidence type="ECO:0000259" key="1">
    <source>
        <dbReference type="Pfam" id="PF09565"/>
    </source>
</evidence>
<dbReference type="InterPro" id="IPR048923">
    <property type="entry name" value="RE_NgoFVII_C"/>
</dbReference>
<feature type="domain" description="Restriction endonuclease type II NgoFVII C-terminal B3-like DNA-binding" evidence="2">
    <location>
        <begin position="176"/>
        <end position="311"/>
    </location>
</feature>
<reference evidence="3 4" key="1">
    <citation type="submission" date="2015-09" db="EMBL/GenBank/DDBJ databases">
        <authorList>
            <consortium name="Pathogen Informatics"/>
        </authorList>
    </citation>
    <scope>NUCLEOTIDE SEQUENCE [LARGE SCALE GENOMIC DNA]</scope>
    <source>
        <strain evidence="3 4">2789STDY5834856</strain>
    </source>
</reference>
<protein>
    <submittedName>
        <fullName evidence="3">NgoFVII restriction endonuclease</fullName>
    </submittedName>
</protein>
<keyword evidence="3" id="KW-0255">Endonuclease</keyword>
<sequence length="324" mass="36176">MLFNQNLDEIIFNRHQLFESDELIIISGYIGPNPVEKLRNLPLTCTVIYGMYGNSSISPKLHSTLLKLETLSQNTTILYSDIPVHSKCYIWKNKGKIVHALIGSANFSTSGLTIPFRETLAETTQDTFLPLNQYLNQILSNSTPCTEVNLIPNSKTTVNPVTSTNNHTCSMVLYDPRTGEVPTASGLNWCHSSQGHTSIDDGYIPIRTSYIREYPELFPPKQMVATRTNGGKTNRQNDSIELIWDDGTIMEALLEGSQPVDGIIHPKNLSSFPSKNILGSYIRHRLGLPSGSLVTKSDLDRYGRDDIELSLLENGTYYADFSIK</sequence>
<dbReference type="Gene3D" id="3.30.870.10">
    <property type="entry name" value="Endonuclease Chain A"/>
    <property type="match status" value="1"/>
</dbReference>
<feature type="domain" description="Restriction endonuclease type II NgoFVII N-terminal" evidence="1">
    <location>
        <begin position="5"/>
        <end position="150"/>
    </location>
</feature>
<dbReference type="InterPro" id="IPR019065">
    <property type="entry name" value="RE_NgoFVII_N"/>
</dbReference>
<name>A0A174C3T5_9CLOT</name>
<keyword evidence="3" id="KW-0378">Hydrolase</keyword>
<dbReference type="Proteomes" id="UP000095594">
    <property type="component" value="Unassembled WGS sequence"/>
</dbReference>
<dbReference type="AlphaFoldDB" id="A0A174C3T5"/>
<keyword evidence="3" id="KW-0540">Nuclease</keyword>
<dbReference type="GO" id="GO:0004519">
    <property type="term" value="F:endonuclease activity"/>
    <property type="evidence" value="ECO:0007669"/>
    <property type="project" value="UniProtKB-KW"/>
</dbReference>
<dbReference type="EMBL" id="CYZX01000005">
    <property type="protein sequence ID" value="CUO06376.1"/>
    <property type="molecule type" value="Genomic_DNA"/>
</dbReference>
<dbReference type="CDD" id="cd09117">
    <property type="entry name" value="PLDc_Bfil_DEXD_like"/>
    <property type="match status" value="1"/>
</dbReference>
<evidence type="ECO:0000259" key="2">
    <source>
        <dbReference type="Pfam" id="PF20731"/>
    </source>
</evidence>
<accession>A0A174C3T5</accession>